<reference evidence="2 3" key="1">
    <citation type="submission" date="2022-01" db="EMBL/GenBank/DDBJ databases">
        <title>A chromosomal length assembly of Cordylochernes scorpioides.</title>
        <authorList>
            <person name="Zeh D."/>
            <person name="Zeh J."/>
        </authorList>
    </citation>
    <scope>NUCLEOTIDE SEQUENCE [LARGE SCALE GENOMIC DNA]</scope>
    <source>
        <strain evidence="2">IN4F17</strain>
        <tissue evidence="2">Whole Body</tissue>
    </source>
</reference>
<proteinExistence type="predicted"/>
<evidence type="ECO:0008006" key="4">
    <source>
        <dbReference type="Google" id="ProtNLM"/>
    </source>
</evidence>
<dbReference type="Proteomes" id="UP001235939">
    <property type="component" value="Chromosome 15"/>
</dbReference>
<feature type="compositionally biased region" description="Basic residues" evidence="1">
    <location>
        <begin position="40"/>
        <end position="56"/>
    </location>
</feature>
<dbReference type="EMBL" id="CP092877">
    <property type="protein sequence ID" value="UYV77700.1"/>
    <property type="molecule type" value="Genomic_DNA"/>
</dbReference>
<evidence type="ECO:0000313" key="2">
    <source>
        <dbReference type="EMBL" id="UYV77700.1"/>
    </source>
</evidence>
<protein>
    <recommendedName>
        <fullName evidence="4">Transposase</fullName>
    </recommendedName>
</protein>
<organism evidence="2 3">
    <name type="scientific">Cordylochernes scorpioides</name>
    <dbReference type="NCBI Taxonomy" id="51811"/>
    <lineage>
        <taxon>Eukaryota</taxon>
        <taxon>Metazoa</taxon>
        <taxon>Ecdysozoa</taxon>
        <taxon>Arthropoda</taxon>
        <taxon>Chelicerata</taxon>
        <taxon>Arachnida</taxon>
        <taxon>Pseudoscorpiones</taxon>
        <taxon>Cheliferoidea</taxon>
        <taxon>Chernetidae</taxon>
        <taxon>Cordylochernes</taxon>
    </lineage>
</organism>
<keyword evidence="3" id="KW-1185">Reference proteome</keyword>
<gene>
    <name evidence="2" type="ORF">LAZ67_15001975</name>
</gene>
<feature type="region of interest" description="Disordered" evidence="1">
    <location>
        <begin position="40"/>
        <end position="59"/>
    </location>
</feature>
<evidence type="ECO:0000256" key="1">
    <source>
        <dbReference type="SAM" id="MobiDB-lite"/>
    </source>
</evidence>
<accession>A0ABY6LE10</accession>
<evidence type="ECO:0000313" key="3">
    <source>
        <dbReference type="Proteomes" id="UP001235939"/>
    </source>
</evidence>
<name>A0ABY6LE10_9ARAC</name>
<sequence length="81" mass="9717">MSLLLIRVSHVQQTTFEWFSRFKAGRTSVKDDLYTGRPLSIRKQKMHSKSSHRSKKPKEYLSESYQKTWISIWNVPNHHKE</sequence>